<dbReference type="PANTHER" id="PTHR43547:SF2">
    <property type="entry name" value="HYBRID SIGNAL TRANSDUCTION HISTIDINE KINASE C"/>
    <property type="match status" value="1"/>
</dbReference>
<reference evidence="3 4" key="1">
    <citation type="journal article" date="2013" name="Genome Announc.">
        <title>Draft Genome Sequence of the Psychrophilic and Alkaliphilic Rhodonellum psychrophilum Strain GCM71T.</title>
        <authorList>
            <person name="Hauptmann A.L."/>
            <person name="Glaring M.A."/>
            <person name="Hallin P.F."/>
            <person name="Prieme A."/>
            <person name="Stougaard P."/>
        </authorList>
    </citation>
    <scope>NUCLEOTIDE SEQUENCE [LARGE SCALE GENOMIC DNA]</scope>
    <source>
        <strain evidence="3 4">GCM71</strain>
    </source>
</reference>
<sequence>MWLLVFFPVATLLANDIQGLYPMDSSLLETFLQEKNYVVETWDNSNGLPQNAVYAMGKDNTGFLWLATEEGLTRLDGSSAKVFDQENNPQMLEQTYYTFFKTKSGIWASGDRSIALLEKNIQKVVDCAHITENSWIRGISEDERGNIWISNREGQIHLWKDGVFEELDYWKPEGPLEMLSLFHLGNSQMIAGTTKGLYIINYVTETVRLISSEDFIGNRIFGTPENVFIANPENGIYRLGKDFNLQLENAITELRDLNLSSLTTDSSNRIWASSTEKGLIMIENGKVNRFYYPEINNYPVRKLIHEKDILYLGTHGKGLVVIKPAKVKQPNHPELQQKNIKAIFSSDEQSIWVGTKSEGVYRIKNRKITSISTSDGLIQNGVNTIGANKNQLYVGSTSGISVIDVVSEKVINQITQDDGLASNYVNAILGDSEARVWILTRYGGLHYLDQKQQLQKVELPAKFSNTNFIGIMELKNKDILIGSIGQGVFRLVDGKFAENLILPLAPGENVIYCMVEDQDGDLWFGSHGGIVLYSKGEFKRIKKSQGLKSQSVFSMTRDERNGMWISNNFGVQYISPQELKRFKESQDEDFFISSILYDQSQGMPNAETNGLISPSALKDATGKIWIPTVEGVGIIDPSEIILEKQPINFQWDELVYGEKKIPIDKKILIPAGENMFQVSFNCIDFQNPHQYTLFYRIGGENNAWLPVKNQRQFFFNGLKPGNYLLEIQVLKYGKIESIQSIPIEVEAFFFETKSFKILSLVFLCLLTYFIVKYYLNIKMKIDLETQVNQRTLELRDTNHQLKQAVREIETQNTTLKEITWNQSHLVRAPLTKAMGINQLLINYPKYAQIGKSREELEKEMLTALQQLDAIVRETHRKSENLGED</sequence>
<keyword evidence="2" id="KW-0812">Transmembrane</keyword>
<dbReference type="PANTHER" id="PTHR43547">
    <property type="entry name" value="TWO-COMPONENT HISTIDINE KINASE"/>
    <property type="match status" value="1"/>
</dbReference>
<dbReference type="GO" id="GO:0000155">
    <property type="term" value="F:phosphorelay sensor kinase activity"/>
    <property type="evidence" value="ECO:0007669"/>
    <property type="project" value="TreeGrafter"/>
</dbReference>
<accession>U5BVV5</accession>
<keyword evidence="2" id="KW-0472">Membrane</keyword>
<organism evidence="3 4">
    <name type="scientific">Rhodonellum psychrophilum GCM71 = DSM 17998</name>
    <dbReference type="NCBI Taxonomy" id="1123057"/>
    <lineage>
        <taxon>Bacteria</taxon>
        <taxon>Pseudomonadati</taxon>
        <taxon>Bacteroidota</taxon>
        <taxon>Cytophagia</taxon>
        <taxon>Cytophagales</taxon>
        <taxon>Cytophagaceae</taxon>
        <taxon>Rhodonellum</taxon>
    </lineage>
</organism>
<evidence type="ECO:0000256" key="1">
    <source>
        <dbReference type="ARBA" id="ARBA00022553"/>
    </source>
</evidence>
<protein>
    <recommendedName>
        <fullName evidence="5">Two component regulator three Y domain-containing protein</fullName>
    </recommendedName>
</protein>
<dbReference type="InterPro" id="IPR015943">
    <property type="entry name" value="WD40/YVTN_repeat-like_dom_sf"/>
</dbReference>
<dbReference type="Proteomes" id="UP000016843">
    <property type="component" value="Unassembled WGS sequence"/>
</dbReference>
<dbReference type="EMBL" id="AWXR01000080">
    <property type="protein sequence ID" value="ERM80731.1"/>
    <property type="molecule type" value="Genomic_DNA"/>
</dbReference>
<dbReference type="Gene3D" id="2.60.40.10">
    <property type="entry name" value="Immunoglobulins"/>
    <property type="match status" value="1"/>
</dbReference>
<dbReference type="eggNOG" id="COG3292">
    <property type="taxonomic scope" value="Bacteria"/>
</dbReference>
<keyword evidence="4" id="KW-1185">Reference proteome</keyword>
<dbReference type="PATRIC" id="fig|1123057.7.peg.4425"/>
<evidence type="ECO:0008006" key="5">
    <source>
        <dbReference type="Google" id="ProtNLM"/>
    </source>
</evidence>
<comment type="caution">
    <text evidence="3">The sequence shown here is derived from an EMBL/GenBank/DDBJ whole genome shotgun (WGS) entry which is preliminary data.</text>
</comment>
<dbReference type="Gene3D" id="2.130.10.10">
    <property type="entry name" value="YVTN repeat-like/Quinoprotein amine dehydrogenase"/>
    <property type="match status" value="3"/>
</dbReference>
<dbReference type="SUPFAM" id="SSF63829">
    <property type="entry name" value="Calcium-dependent phosphotriesterase"/>
    <property type="match status" value="2"/>
</dbReference>
<evidence type="ECO:0000256" key="2">
    <source>
        <dbReference type="SAM" id="Phobius"/>
    </source>
</evidence>
<name>U5BVV5_9BACT</name>
<evidence type="ECO:0000313" key="3">
    <source>
        <dbReference type="EMBL" id="ERM80731.1"/>
    </source>
</evidence>
<proteinExistence type="predicted"/>
<keyword evidence="1" id="KW-0597">Phosphoprotein</keyword>
<feature type="transmembrane region" description="Helical" evidence="2">
    <location>
        <begin position="757"/>
        <end position="775"/>
    </location>
</feature>
<keyword evidence="2" id="KW-1133">Transmembrane helix</keyword>
<dbReference type="InterPro" id="IPR013783">
    <property type="entry name" value="Ig-like_fold"/>
</dbReference>
<gene>
    <name evidence="3" type="ORF">P872_21365</name>
</gene>
<dbReference type="Pfam" id="PF07494">
    <property type="entry name" value="Reg_prop"/>
    <property type="match status" value="1"/>
</dbReference>
<dbReference type="InterPro" id="IPR011110">
    <property type="entry name" value="Reg_prop"/>
</dbReference>
<evidence type="ECO:0000313" key="4">
    <source>
        <dbReference type="Proteomes" id="UP000016843"/>
    </source>
</evidence>
<dbReference type="AlphaFoldDB" id="U5BVV5"/>